<organism evidence="12 13">
    <name type="scientific">Novosphingobium barchaimii LL02</name>
    <dbReference type="NCBI Taxonomy" id="1114963"/>
    <lineage>
        <taxon>Bacteria</taxon>
        <taxon>Pseudomonadati</taxon>
        <taxon>Pseudomonadota</taxon>
        <taxon>Alphaproteobacteria</taxon>
        <taxon>Sphingomonadales</taxon>
        <taxon>Sphingomonadaceae</taxon>
        <taxon>Novosphingobium</taxon>
    </lineage>
</organism>
<dbReference type="PATRIC" id="fig|1114963.3.peg.5130"/>
<dbReference type="EMBL" id="JACU01000020">
    <property type="protein sequence ID" value="KMS50423.1"/>
    <property type="molecule type" value="Genomic_DNA"/>
</dbReference>
<name>A0A0J7XGY8_9SPHN</name>
<accession>A0A0J7XGY8</accession>
<comment type="caution">
    <text evidence="12">The sequence shown here is derived from an EMBL/GenBank/DDBJ whole genome shotgun (WGS) entry which is preliminary data.</text>
</comment>
<evidence type="ECO:0000256" key="2">
    <source>
        <dbReference type="ARBA" id="ARBA00009477"/>
    </source>
</evidence>
<dbReference type="GO" id="GO:0046677">
    <property type="term" value="P:response to antibiotic"/>
    <property type="evidence" value="ECO:0007669"/>
    <property type="project" value="UniProtKB-ARBA"/>
</dbReference>
<dbReference type="Proteomes" id="UP000052268">
    <property type="component" value="Unassembled WGS sequence"/>
</dbReference>
<keyword evidence="6 9" id="KW-0812">Transmembrane</keyword>
<dbReference type="FunFam" id="2.40.30.170:FF:000003">
    <property type="entry name" value="Multidrug resistance protein A"/>
    <property type="match status" value="1"/>
</dbReference>
<dbReference type="GO" id="GO:0015721">
    <property type="term" value="P:bile acid and bile salt transport"/>
    <property type="evidence" value="ECO:0007669"/>
    <property type="project" value="UniProtKB-ARBA"/>
</dbReference>
<evidence type="ECO:0000256" key="3">
    <source>
        <dbReference type="ARBA" id="ARBA00022448"/>
    </source>
</evidence>
<reference evidence="12 13" key="1">
    <citation type="journal article" date="2015" name="G3 (Bethesda)">
        <title>Insights into Ongoing Evolution of the Hexachlorocyclohexane Catabolic Pathway from Comparative Genomics of Ten Sphingomonadaceae Strains.</title>
        <authorList>
            <person name="Pearce S.L."/>
            <person name="Oakeshott J.G."/>
            <person name="Pandey G."/>
        </authorList>
    </citation>
    <scope>NUCLEOTIDE SEQUENCE [LARGE SCALE GENOMIC DNA]</scope>
    <source>
        <strain evidence="12 13">LL02</strain>
    </source>
</reference>
<sequence length="388" mass="41407">MSKTTHIIEHDVHTIIEEEDREEVGARTGKRRRLFTALAATVAVLGGGYYAYDVLVASQHVETDNAYVGANVAQVTPLVGGPVLDVLVDDTQSVRRGDILVRLDNTDAKITLARAEAELATTIRKVRGLVATDSGLGAQIAARVAEQASVEAQLAAARGDLDKARIDLQRREALAASGSVSGDELTVARNAHHTALAKVRAAEAAQAQARANRTAAIGSRDANKALIDNSTNDTNPEVLAARAARDQARVDLERTVLRAPIDGVISRRQVQIGQRVQPGQALMVVVPIQGAYVDANFKEVQLAKVRPGQSVTLTSDLYGGEIEYRGRVVGFSGGTGAAFAVVPAQNATGNWIKVVQRLPVRIKLDAKQLREHPLRVGLSMTADIDISH</sequence>
<dbReference type="Gene3D" id="1.10.287.470">
    <property type="entry name" value="Helix hairpin bin"/>
    <property type="match status" value="2"/>
</dbReference>
<dbReference type="RefSeq" id="WP_082700021.1">
    <property type="nucleotide sequence ID" value="NZ_KQ130464.1"/>
</dbReference>
<evidence type="ECO:0000256" key="1">
    <source>
        <dbReference type="ARBA" id="ARBA00004377"/>
    </source>
</evidence>
<evidence type="ECO:0000256" key="7">
    <source>
        <dbReference type="ARBA" id="ARBA00022989"/>
    </source>
</evidence>
<dbReference type="GO" id="GO:0005886">
    <property type="term" value="C:plasma membrane"/>
    <property type="evidence" value="ECO:0007669"/>
    <property type="project" value="UniProtKB-SubCell"/>
</dbReference>
<evidence type="ECO:0000313" key="12">
    <source>
        <dbReference type="EMBL" id="KMS50423.1"/>
    </source>
</evidence>
<keyword evidence="5" id="KW-0997">Cell inner membrane</keyword>
<dbReference type="AlphaFoldDB" id="A0A0J7XGY8"/>
<proteinExistence type="inferred from homology"/>
<evidence type="ECO:0000256" key="6">
    <source>
        <dbReference type="ARBA" id="ARBA00022692"/>
    </source>
</evidence>
<dbReference type="PRINTS" id="PR01490">
    <property type="entry name" value="RTXTOXIND"/>
</dbReference>
<protein>
    <submittedName>
        <fullName evidence="12">Hemolysin D</fullName>
    </submittedName>
</protein>
<keyword evidence="8 9" id="KW-0472">Membrane</keyword>
<keyword evidence="4" id="KW-1003">Cell membrane</keyword>
<dbReference type="GO" id="GO:1990961">
    <property type="term" value="P:xenobiotic detoxification by transmembrane export across the plasma membrane"/>
    <property type="evidence" value="ECO:0007669"/>
    <property type="project" value="UniProtKB-ARBA"/>
</dbReference>
<evidence type="ECO:0000259" key="10">
    <source>
        <dbReference type="Pfam" id="PF25885"/>
    </source>
</evidence>
<dbReference type="Gene3D" id="2.40.30.170">
    <property type="match status" value="1"/>
</dbReference>
<feature type="domain" description="Multidrug export protein EmrA/FarA alpha-helical hairpin" evidence="10">
    <location>
        <begin position="106"/>
        <end position="255"/>
    </location>
</feature>
<dbReference type="SUPFAM" id="SSF111369">
    <property type="entry name" value="HlyD-like secretion proteins"/>
    <property type="match status" value="2"/>
</dbReference>
<dbReference type="InterPro" id="IPR050739">
    <property type="entry name" value="MFP"/>
</dbReference>
<feature type="transmembrane region" description="Helical" evidence="9">
    <location>
        <begin position="34"/>
        <end position="52"/>
    </location>
</feature>
<comment type="subcellular location">
    <subcellularLocation>
        <location evidence="1">Cell inner membrane</location>
        <topology evidence="1">Single-pass membrane protein</topology>
    </subcellularLocation>
</comment>
<keyword evidence="3" id="KW-0813">Transport</keyword>
<keyword evidence="13" id="KW-1185">Reference proteome</keyword>
<evidence type="ECO:0000259" key="11">
    <source>
        <dbReference type="Pfam" id="PF25963"/>
    </source>
</evidence>
<feature type="domain" description="p-hydroxybenzoic acid efflux pump subunit AaeA-like beta-barrel" evidence="11">
    <location>
        <begin position="292"/>
        <end position="382"/>
    </location>
</feature>
<gene>
    <name evidence="12" type="ORF">V474_12400</name>
</gene>
<dbReference type="PANTHER" id="PTHR30386">
    <property type="entry name" value="MEMBRANE FUSION SUBUNIT OF EMRAB-TOLC MULTIDRUG EFFLUX PUMP"/>
    <property type="match status" value="1"/>
</dbReference>
<dbReference type="InterPro" id="IPR058634">
    <property type="entry name" value="AaeA-lik-b-barrel"/>
</dbReference>
<evidence type="ECO:0000313" key="13">
    <source>
        <dbReference type="Proteomes" id="UP000052268"/>
    </source>
</evidence>
<evidence type="ECO:0000256" key="8">
    <source>
        <dbReference type="ARBA" id="ARBA00023136"/>
    </source>
</evidence>
<dbReference type="Pfam" id="PF25963">
    <property type="entry name" value="Beta-barrel_AAEA"/>
    <property type="match status" value="1"/>
</dbReference>
<dbReference type="Pfam" id="PF25885">
    <property type="entry name" value="HH_EMRA"/>
    <property type="match status" value="1"/>
</dbReference>
<evidence type="ECO:0000256" key="4">
    <source>
        <dbReference type="ARBA" id="ARBA00022475"/>
    </source>
</evidence>
<evidence type="ECO:0000256" key="5">
    <source>
        <dbReference type="ARBA" id="ARBA00022519"/>
    </source>
</evidence>
<evidence type="ECO:0000256" key="9">
    <source>
        <dbReference type="SAM" id="Phobius"/>
    </source>
</evidence>
<dbReference type="Gene3D" id="2.40.50.100">
    <property type="match status" value="1"/>
</dbReference>
<comment type="similarity">
    <text evidence="2">Belongs to the membrane fusion protein (MFP) (TC 8.A.1) family.</text>
</comment>
<keyword evidence="7 9" id="KW-1133">Transmembrane helix</keyword>
<dbReference type="OrthoDB" id="9811754at2"/>
<dbReference type="InterPro" id="IPR058633">
    <property type="entry name" value="EmrA/FarA_HH"/>
</dbReference>
<dbReference type="PANTHER" id="PTHR30386:SF19">
    <property type="entry name" value="MULTIDRUG EXPORT PROTEIN EMRA-RELATED"/>
    <property type="match status" value="1"/>
</dbReference>